<dbReference type="EMBL" id="MWDQ01000080">
    <property type="protein sequence ID" value="OQB73441.1"/>
    <property type="molecule type" value="Genomic_DNA"/>
</dbReference>
<evidence type="ECO:0000256" key="1">
    <source>
        <dbReference type="SAM" id="Phobius"/>
    </source>
</evidence>
<proteinExistence type="predicted"/>
<dbReference type="PROSITE" id="PS51257">
    <property type="entry name" value="PROKAR_LIPOPROTEIN"/>
    <property type="match status" value="1"/>
</dbReference>
<reference evidence="2" key="1">
    <citation type="submission" date="2017-02" db="EMBL/GenBank/DDBJ databases">
        <title>Delving into the versatile metabolic prowess of the omnipresent phylum Bacteroidetes.</title>
        <authorList>
            <person name="Nobu M.K."/>
            <person name="Mei R."/>
            <person name="Narihiro T."/>
            <person name="Kuroda K."/>
            <person name="Liu W.-T."/>
        </authorList>
    </citation>
    <scope>NUCLEOTIDE SEQUENCE</scope>
    <source>
        <strain evidence="2">ADurb.Bin131</strain>
    </source>
</reference>
<evidence type="ECO:0000313" key="2">
    <source>
        <dbReference type="EMBL" id="OQB73441.1"/>
    </source>
</evidence>
<keyword evidence="1" id="KW-1133">Transmembrane helix</keyword>
<feature type="transmembrane region" description="Helical" evidence="1">
    <location>
        <begin position="6"/>
        <end position="30"/>
    </location>
</feature>
<keyword evidence="1" id="KW-0472">Membrane</keyword>
<keyword evidence="1" id="KW-0812">Transmembrane</keyword>
<name>A0A1V6C972_UNCT6</name>
<dbReference type="AlphaFoldDB" id="A0A1V6C972"/>
<gene>
    <name evidence="2" type="ORF">BWX89_00957</name>
</gene>
<sequence>MLYKKGISLISALVATIIIIMGISCVVGVLQQTERMYRRASNFQDFSLASDILFDEIQEQFGVIGTDVPDEIHGKMNGFQNLFYHVKFEKIKDGLYEVHIKITKTIEGKPYSEEFVSALSQR</sequence>
<protein>
    <submittedName>
        <fullName evidence="2">Uncharacterized protein</fullName>
    </submittedName>
</protein>
<organism evidence="2">
    <name type="scientific">candidate division TA06 bacterium ADurb.Bin131</name>
    <dbReference type="NCBI Taxonomy" id="1852827"/>
    <lineage>
        <taxon>Bacteria</taxon>
        <taxon>Bacteria division TA06</taxon>
    </lineage>
</organism>
<accession>A0A1V6C972</accession>
<comment type="caution">
    <text evidence="2">The sequence shown here is derived from an EMBL/GenBank/DDBJ whole genome shotgun (WGS) entry which is preliminary data.</text>
</comment>
<dbReference type="Proteomes" id="UP000485562">
    <property type="component" value="Unassembled WGS sequence"/>
</dbReference>